<protein>
    <submittedName>
        <fullName evidence="7">IS30 family transposase</fullName>
    </submittedName>
</protein>
<dbReference type="InterPro" id="IPR012337">
    <property type="entry name" value="RNaseH-like_sf"/>
</dbReference>
<dbReference type="AlphaFoldDB" id="A0AB39YK41"/>
<evidence type="ECO:0000256" key="5">
    <source>
        <dbReference type="ARBA" id="ARBA00023172"/>
    </source>
</evidence>
<name>A0AB39YK41_9MICC</name>
<evidence type="ECO:0000256" key="4">
    <source>
        <dbReference type="ARBA" id="ARBA00023125"/>
    </source>
</evidence>
<dbReference type="InterPro" id="IPR036397">
    <property type="entry name" value="RNaseH_sf"/>
</dbReference>
<comment type="similarity">
    <text evidence="2">Belongs to the transposase IS30 family.</text>
</comment>
<dbReference type="Pfam" id="PF13936">
    <property type="entry name" value="HTH_38"/>
    <property type="match status" value="1"/>
</dbReference>
<dbReference type="RefSeq" id="WP_369745064.1">
    <property type="nucleotide sequence ID" value="NZ_CP165735.1"/>
</dbReference>
<evidence type="ECO:0000256" key="1">
    <source>
        <dbReference type="ARBA" id="ARBA00002190"/>
    </source>
</evidence>
<dbReference type="SUPFAM" id="SSF53098">
    <property type="entry name" value="Ribonuclease H-like"/>
    <property type="match status" value="1"/>
</dbReference>
<feature type="domain" description="Integrase catalytic" evidence="6">
    <location>
        <begin position="224"/>
        <end position="387"/>
    </location>
</feature>
<dbReference type="Gene3D" id="3.30.420.10">
    <property type="entry name" value="Ribonuclease H-like superfamily/Ribonuclease H"/>
    <property type="match status" value="1"/>
</dbReference>
<dbReference type="InterPro" id="IPR001584">
    <property type="entry name" value="Integrase_cat-core"/>
</dbReference>
<dbReference type="EMBL" id="CP165735">
    <property type="protein sequence ID" value="XDV70665.1"/>
    <property type="molecule type" value="Genomic_DNA"/>
</dbReference>
<keyword evidence="3" id="KW-0815">Transposition</keyword>
<evidence type="ECO:0000313" key="7">
    <source>
        <dbReference type="EMBL" id="XDV70665.1"/>
    </source>
</evidence>
<gene>
    <name evidence="7" type="ORF">ABQM86_17120</name>
</gene>
<dbReference type="GO" id="GO:0015074">
    <property type="term" value="P:DNA integration"/>
    <property type="evidence" value="ECO:0007669"/>
    <property type="project" value="InterPro"/>
</dbReference>
<reference evidence="7" key="1">
    <citation type="submission" date="2024-07" db="EMBL/GenBank/DDBJ databases">
        <authorList>
            <person name="Li J."/>
            <person name="Wei H."/>
            <person name="Ma J."/>
        </authorList>
    </citation>
    <scope>NUCLEOTIDE SEQUENCE</scope>
    <source>
        <strain evidence="7">AMU7</strain>
    </source>
</reference>
<dbReference type="PROSITE" id="PS01043">
    <property type="entry name" value="TRANSPOSASE_IS30"/>
    <property type="match status" value="1"/>
</dbReference>
<dbReference type="InterPro" id="IPR025246">
    <property type="entry name" value="IS30-like_HTH"/>
</dbReference>
<evidence type="ECO:0000256" key="3">
    <source>
        <dbReference type="ARBA" id="ARBA00022578"/>
    </source>
</evidence>
<dbReference type="NCBIfam" id="NF033563">
    <property type="entry name" value="transpos_IS30"/>
    <property type="match status" value="1"/>
</dbReference>
<dbReference type="PROSITE" id="PS50994">
    <property type="entry name" value="INTEGRASE"/>
    <property type="match status" value="1"/>
</dbReference>
<dbReference type="GO" id="GO:0006313">
    <property type="term" value="P:DNA transposition"/>
    <property type="evidence" value="ECO:0007669"/>
    <property type="project" value="InterPro"/>
</dbReference>
<dbReference type="GO" id="GO:0005829">
    <property type="term" value="C:cytosol"/>
    <property type="evidence" value="ECO:0007669"/>
    <property type="project" value="TreeGrafter"/>
</dbReference>
<dbReference type="GO" id="GO:0004803">
    <property type="term" value="F:transposase activity"/>
    <property type="evidence" value="ECO:0007669"/>
    <property type="project" value="InterPro"/>
</dbReference>
<dbReference type="Pfam" id="PF00665">
    <property type="entry name" value="rve"/>
    <property type="match status" value="1"/>
</dbReference>
<keyword evidence="4" id="KW-0238">DNA-binding</keyword>
<comment type="function">
    <text evidence="1">Required for the transposition of the insertion element.</text>
</comment>
<evidence type="ECO:0000259" key="6">
    <source>
        <dbReference type="PROSITE" id="PS50994"/>
    </source>
</evidence>
<dbReference type="InterPro" id="IPR051917">
    <property type="entry name" value="Transposase-Integrase"/>
</dbReference>
<sequence>MGVVMAGYSIHVRPDLLQVFWAGMQAGDFITDAVVPIDTSRRTGRRVLLEAGGVRPRRGRDLKGRCLTFAQREEIAILRAQGQSLRQIGTAVSRAASTISRELRRNSVAGLPYRATSAHALAYERASRPKPAKLHTNTVLRAKVEEDLNKRYSPEQIAGRLRVEFPDEPEMRVSPETIYQSLYVQSRGALKRDLTVCLRTGRAIRQPCRKAGQRKNRIPGMINISERPAEVQDRAVPGHWEGDLIIGKGNQSAIGTLVERSTNYTMLVYLPDGYKAEQMRDALTAKIKTLPESLRHSLTWDQGIEMQDWKTVKIDTGVEIYFCDPHSPWQRGINENTNGLLRQYFPKGTDLSIHSAADLDWVAQELNDRPRKRLEFKKPIELIENLLLQ</sequence>
<keyword evidence="5" id="KW-0233">DNA recombination</keyword>
<organism evidence="7">
    <name type="scientific">Paenarthrobacter sp. AMU7</name>
    <dbReference type="NCBI Taxonomy" id="3162492"/>
    <lineage>
        <taxon>Bacteria</taxon>
        <taxon>Bacillati</taxon>
        <taxon>Actinomycetota</taxon>
        <taxon>Actinomycetes</taxon>
        <taxon>Micrococcales</taxon>
        <taxon>Micrococcaceae</taxon>
        <taxon>Paenarthrobacter</taxon>
    </lineage>
</organism>
<accession>A0AB39YK41</accession>
<dbReference type="PANTHER" id="PTHR10948:SF23">
    <property type="entry name" value="TRANSPOSASE INSI FOR INSERTION SEQUENCE ELEMENT IS30A-RELATED"/>
    <property type="match status" value="1"/>
</dbReference>
<proteinExistence type="inferred from homology"/>
<dbReference type="GO" id="GO:0003677">
    <property type="term" value="F:DNA binding"/>
    <property type="evidence" value="ECO:0007669"/>
    <property type="project" value="UniProtKB-KW"/>
</dbReference>
<evidence type="ECO:0000256" key="2">
    <source>
        <dbReference type="ARBA" id="ARBA00006363"/>
    </source>
</evidence>
<dbReference type="InterPro" id="IPR053392">
    <property type="entry name" value="Transposase_IS30-like"/>
</dbReference>
<dbReference type="InterPro" id="IPR001598">
    <property type="entry name" value="Transposase_IS30_CS"/>
</dbReference>
<dbReference type="PANTHER" id="PTHR10948">
    <property type="entry name" value="TRANSPOSASE"/>
    <property type="match status" value="1"/>
</dbReference>